<dbReference type="SFLD" id="SFLDS00029">
    <property type="entry name" value="Radical_SAM"/>
    <property type="match status" value="1"/>
</dbReference>
<sequence length="319" mass="36123">MRERLYYPVSEYYREKYGQKVYKLPVNLPVTCPNKDADGRGCDYCSPLGAGFESFTNNLSFGEQIRRNREFMHRKYKAELFILYLQNFSGTFQPAARLAEQIRSMPMEQIAEIAIATRPDCISRSYAKTLRQLQEELERPITLELGLQTPNYRTLANIHRGHTLAEFLDAVLALRGEGFGVVAHMILDLPGDTMEDAVEGAKILSALGIGGVKLHSLYLAKGSRMAEQYERGELPLPDPQVYIARAAEFLAVVRPDMVIHRIAGRIPEEFSAAAGGMSWWKIRDGIEARMRKRGYTQGCKCDYLDGKALRQAGFEEQQE</sequence>
<protein>
    <submittedName>
        <fullName evidence="8">TIGR01212 family radical SAM protein</fullName>
    </submittedName>
</protein>
<dbReference type="InterPro" id="IPR005911">
    <property type="entry name" value="YhcC-like"/>
</dbReference>
<keyword evidence="2" id="KW-0004">4Fe-4S</keyword>
<dbReference type="PROSITE" id="PS51918">
    <property type="entry name" value="RADICAL_SAM"/>
    <property type="match status" value="1"/>
</dbReference>
<dbReference type="InterPro" id="IPR032432">
    <property type="entry name" value="Radical_SAM_C"/>
</dbReference>
<dbReference type="NCBIfam" id="TIGR01212">
    <property type="entry name" value="TIGR01212 family radical SAM protein"/>
    <property type="match status" value="1"/>
</dbReference>
<keyword evidence="4" id="KW-0479">Metal-binding</keyword>
<evidence type="ECO:0000256" key="2">
    <source>
        <dbReference type="ARBA" id="ARBA00022485"/>
    </source>
</evidence>
<keyword evidence="6" id="KW-0411">Iron-sulfur</keyword>
<dbReference type="InterPro" id="IPR006638">
    <property type="entry name" value="Elp3/MiaA/NifB-like_rSAM"/>
</dbReference>
<dbReference type="SMART" id="SM00729">
    <property type="entry name" value="Elp3"/>
    <property type="match status" value="1"/>
</dbReference>
<evidence type="ECO:0000256" key="5">
    <source>
        <dbReference type="ARBA" id="ARBA00023004"/>
    </source>
</evidence>
<dbReference type="SFLD" id="SFLDG01091">
    <property type="entry name" value="uncharacterized_CHP01210-like"/>
    <property type="match status" value="1"/>
</dbReference>
<dbReference type="InterPro" id="IPR058240">
    <property type="entry name" value="rSAM_sf"/>
</dbReference>
<evidence type="ECO:0000256" key="3">
    <source>
        <dbReference type="ARBA" id="ARBA00022691"/>
    </source>
</evidence>
<dbReference type="Pfam" id="PF16199">
    <property type="entry name" value="Radical_SAM_C"/>
    <property type="match status" value="1"/>
</dbReference>
<evidence type="ECO:0000256" key="4">
    <source>
        <dbReference type="ARBA" id="ARBA00022723"/>
    </source>
</evidence>
<accession>A0A926DK67</accession>
<dbReference type="Proteomes" id="UP000617951">
    <property type="component" value="Unassembled WGS sequence"/>
</dbReference>
<evidence type="ECO:0000313" key="9">
    <source>
        <dbReference type="Proteomes" id="UP000617951"/>
    </source>
</evidence>
<evidence type="ECO:0000313" key="8">
    <source>
        <dbReference type="EMBL" id="MBC8539336.1"/>
    </source>
</evidence>
<keyword evidence="3" id="KW-0949">S-adenosyl-L-methionine</keyword>
<dbReference type="PANTHER" id="PTHR11135">
    <property type="entry name" value="HISTONE ACETYLTRANSFERASE-RELATED"/>
    <property type="match status" value="1"/>
</dbReference>
<dbReference type="GO" id="GO:0046872">
    <property type="term" value="F:metal ion binding"/>
    <property type="evidence" value="ECO:0007669"/>
    <property type="project" value="UniProtKB-KW"/>
</dbReference>
<dbReference type="InterPro" id="IPR007197">
    <property type="entry name" value="rSAM"/>
</dbReference>
<dbReference type="SFLD" id="SFLDG01086">
    <property type="entry name" value="elongater_protein-like"/>
    <property type="match status" value="1"/>
</dbReference>
<dbReference type="Pfam" id="PF04055">
    <property type="entry name" value="Radical_SAM"/>
    <property type="match status" value="1"/>
</dbReference>
<evidence type="ECO:0000256" key="6">
    <source>
        <dbReference type="ARBA" id="ARBA00023014"/>
    </source>
</evidence>
<proteinExistence type="predicted"/>
<comment type="cofactor">
    <cofactor evidence="1">
        <name>[4Fe-4S] cluster</name>
        <dbReference type="ChEBI" id="CHEBI:49883"/>
    </cofactor>
</comment>
<dbReference type="SUPFAM" id="SSF102114">
    <property type="entry name" value="Radical SAM enzymes"/>
    <property type="match status" value="1"/>
</dbReference>
<comment type="caution">
    <text evidence="8">The sequence shown here is derived from an EMBL/GenBank/DDBJ whole genome shotgun (WGS) entry which is preliminary data.</text>
</comment>
<dbReference type="PANTHER" id="PTHR11135:SF1">
    <property type="entry name" value="PROTEIN YHCC"/>
    <property type="match status" value="1"/>
</dbReference>
<evidence type="ECO:0000259" key="7">
    <source>
        <dbReference type="PROSITE" id="PS51918"/>
    </source>
</evidence>
<evidence type="ECO:0000256" key="1">
    <source>
        <dbReference type="ARBA" id="ARBA00001966"/>
    </source>
</evidence>
<organism evidence="8 9">
    <name type="scientific">Guopingia tenuis</name>
    <dbReference type="NCBI Taxonomy" id="2763656"/>
    <lineage>
        <taxon>Bacteria</taxon>
        <taxon>Bacillati</taxon>
        <taxon>Bacillota</taxon>
        <taxon>Clostridia</taxon>
        <taxon>Christensenellales</taxon>
        <taxon>Christensenellaceae</taxon>
        <taxon>Guopingia</taxon>
    </lineage>
</organism>
<gene>
    <name evidence="8" type="ORF">H8693_10400</name>
</gene>
<keyword evidence="9" id="KW-1185">Reference proteome</keyword>
<reference evidence="8" key="1">
    <citation type="submission" date="2020-08" db="EMBL/GenBank/DDBJ databases">
        <title>Genome public.</title>
        <authorList>
            <person name="Liu C."/>
            <person name="Sun Q."/>
        </authorList>
    </citation>
    <scope>NUCLEOTIDE SEQUENCE</scope>
    <source>
        <strain evidence="8">NSJ-63</strain>
    </source>
</reference>
<dbReference type="GO" id="GO:0051539">
    <property type="term" value="F:4 iron, 4 sulfur cluster binding"/>
    <property type="evidence" value="ECO:0007669"/>
    <property type="project" value="UniProtKB-KW"/>
</dbReference>
<dbReference type="RefSeq" id="WP_249280919.1">
    <property type="nucleotide sequence ID" value="NZ_JACRSS010000006.1"/>
</dbReference>
<feature type="domain" description="Radical SAM core" evidence="7">
    <location>
        <begin position="16"/>
        <end position="265"/>
    </location>
</feature>
<keyword evidence="5" id="KW-0408">Iron</keyword>
<dbReference type="GO" id="GO:0003824">
    <property type="term" value="F:catalytic activity"/>
    <property type="evidence" value="ECO:0007669"/>
    <property type="project" value="InterPro"/>
</dbReference>
<dbReference type="AlphaFoldDB" id="A0A926DK67"/>
<name>A0A926DK67_9FIRM</name>
<dbReference type="Gene3D" id="3.30.750.200">
    <property type="match status" value="1"/>
</dbReference>
<dbReference type="InterPro" id="IPR039661">
    <property type="entry name" value="ELP3"/>
</dbReference>
<dbReference type="EMBL" id="JACRSS010000006">
    <property type="protein sequence ID" value="MBC8539336.1"/>
    <property type="molecule type" value="Genomic_DNA"/>
</dbReference>